<dbReference type="PANTHER" id="PTHR36974:SF1">
    <property type="entry name" value="DOXX FAMILY MEMBRANE PROTEIN"/>
    <property type="match status" value="1"/>
</dbReference>
<evidence type="ECO:0000313" key="2">
    <source>
        <dbReference type="EMBL" id="MFC5380889.1"/>
    </source>
</evidence>
<proteinExistence type="predicted"/>
<dbReference type="RefSeq" id="WP_340267463.1">
    <property type="nucleotide sequence ID" value="NZ_JBBEOG010000002.1"/>
</dbReference>
<evidence type="ECO:0000256" key="1">
    <source>
        <dbReference type="SAM" id="Phobius"/>
    </source>
</evidence>
<reference evidence="3" key="1">
    <citation type="journal article" date="2019" name="Int. J. Syst. Evol. Microbiol.">
        <title>The Global Catalogue of Microorganisms (GCM) 10K type strain sequencing project: providing services to taxonomists for standard genome sequencing and annotation.</title>
        <authorList>
            <consortium name="The Broad Institute Genomics Platform"/>
            <consortium name="The Broad Institute Genome Sequencing Center for Infectious Disease"/>
            <person name="Wu L."/>
            <person name="Ma J."/>
        </authorList>
    </citation>
    <scope>NUCLEOTIDE SEQUENCE [LARGE SCALE GENOMIC DNA]</scope>
    <source>
        <strain evidence="3">CCUG 43114</strain>
    </source>
</reference>
<accession>A0ABW0GM18</accession>
<gene>
    <name evidence="2" type="ORF">ACFPJ6_08810</name>
</gene>
<dbReference type="EMBL" id="JBHSLD010000007">
    <property type="protein sequence ID" value="MFC5380889.1"/>
    <property type="molecule type" value="Genomic_DNA"/>
</dbReference>
<keyword evidence="1" id="KW-0472">Membrane</keyword>
<keyword evidence="3" id="KW-1185">Reference proteome</keyword>
<keyword evidence="1" id="KW-1133">Transmembrane helix</keyword>
<feature type="transmembrane region" description="Helical" evidence="1">
    <location>
        <begin position="71"/>
        <end position="92"/>
    </location>
</feature>
<evidence type="ECO:0008006" key="4">
    <source>
        <dbReference type="Google" id="ProtNLM"/>
    </source>
</evidence>
<keyword evidence="1" id="KW-0812">Transmembrane</keyword>
<name>A0ABW0GM18_9MICO</name>
<evidence type="ECO:0000313" key="3">
    <source>
        <dbReference type="Proteomes" id="UP001596122"/>
    </source>
</evidence>
<protein>
    <recommendedName>
        <fullName evidence="4">DoxX family membrane protein</fullName>
    </recommendedName>
</protein>
<organism evidence="2 3">
    <name type="scientific">Aquipuribacter nitratireducens</name>
    <dbReference type="NCBI Taxonomy" id="650104"/>
    <lineage>
        <taxon>Bacteria</taxon>
        <taxon>Bacillati</taxon>
        <taxon>Actinomycetota</taxon>
        <taxon>Actinomycetes</taxon>
        <taxon>Micrococcales</taxon>
        <taxon>Intrasporangiaceae</taxon>
        <taxon>Aquipuribacter</taxon>
    </lineage>
</organism>
<dbReference type="PANTHER" id="PTHR36974">
    <property type="entry name" value="MEMBRANE PROTEIN-RELATED"/>
    <property type="match status" value="1"/>
</dbReference>
<comment type="caution">
    <text evidence="2">The sequence shown here is derived from an EMBL/GenBank/DDBJ whole genome shotgun (WGS) entry which is preliminary data.</text>
</comment>
<dbReference type="Proteomes" id="UP001596122">
    <property type="component" value="Unassembled WGS sequence"/>
</dbReference>
<sequence>MPLGRAARPEEHRGLAALLVGAGVLHVLRPRVFDAIVPRWLPPSQRFWTLASGVAEVGTGLAVAHPRTRRLGGLAAAGLFVAVFPGNLWMAWLWRRRPWPYRAAALARLPLQAPLVAWGVRVSRAAVPGG</sequence>